<dbReference type="Proteomes" id="UP001501612">
    <property type="component" value="Unassembled WGS sequence"/>
</dbReference>
<dbReference type="InterPro" id="IPR023846">
    <property type="entry name" value="CHP04042_MSMEG0570"/>
</dbReference>
<accession>A0ABP5ACR5</accession>
<gene>
    <name evidence="1" type="ORF">GCM10009737_09800</name>
</gene>
<organism evidence="1 2">
    <name type="scientific">Nocardioides lentus</name>
    <dbReference type="NCBI Taxonomy" id="338077"/>
    <lineage>
        <taxon>Bacteria</taxon>
        <taxon>Bacillati</taxon>
        <taxon>Actinomycetota</taxon>
        <taxon>Actinomycetes</taxon>
        <taxon>Propionibacteriales</taxon>
        <taxon>Nocardioidaceae</taxon>
        <taxon>Nocardioides</taxon>
    </lineage>
</organism>
<proteinExistence type="predicted"/>
<comment type="caution">
    <text evidence="1">The sequence shown here is derived from an EMBL/GenBank/DDBJ whole genome shotgun (WGS) entry which is preliminary data.</text>
</comment>
<reference evidence="2" key="1">
    <citation type="journal article" date="2019" name="Int. J. Syst. Evol. Microbiol.">
        <title>The Global Catalogue of Microorganisms (GCM) 10K type strain sequencing project: providing services to taxonomists for standard genome sequencing and annotation.</title>
        <authorList>
            <consortium name="The Broad Institute Genomics Platform"/>
            <consortium name="The Broad Institute Genome Sequencing Center for Infectious Disease"/>
            <person name="Wu L."/>
            <person name="Ma J."/>
        </authorList>
    </citation>
    <scope>NUCLEOTIDE SEQUENCE [LARGE SCALE GENOMIC DNA]</scope>
    <source>
        <strain evidence="2">JCM 14046</strain>
    </source>
</reference>
<protein>
    <submittedName>
        <fullName evidence="1">MSMEG_0570 family nitrogen starvation response protein</fullName>
    </submittedName>
</protein>
<name>A0ABP5ACR5_9ACTN</name>
<keyword evidence="2" id="KW-1185">Reference proteome</keyword>
<sequence length="104" mass="11192">MPEAVVTVRWPDGRVEECWSPSLVVHDHLEAGRRYPVADFVARCVAAMDEADRRVRARYGFACTGAAATVASVGASASRHPADAEVEVVRVHPPLPADVGRGRT</sequence>
<dbReference type="NCBIfam" id="TIGR04042">
    <property type="entry name" value="MSMEG_0570_fam"/>
    <property type="match status" value="1"/>
</dbReference>
<evidence type="ECO:0000313" key="2">
    <source>
        <dbReference type="Proteomes" id="UP001501612"/>
    </source>
</evidence>
<dbReference type="EMBL" id="BAAAMY010000002">
    <property type="protein sequence ID" value="GAA1910436.1"/>
    <property type="molecule type" value="Genomic_DNA"/>
</dbReference>
<dbReference type="RefSeq" id="WP_344004537.1">
    <property type="nucleotide sequence ID" value="NZ_BAAAMY010000002.1"/>
</dbReference>
<evidence type="ECO:0000313" key="1">
    <source>
        <dbReference type="EMBL" id="GAA1910436.1"/>
    </source>
</evidence>